<proteinExistence type="predicted"/>
<gene>
    <name evidence="1" type="ORF">ABZV61_24070</name>
</gene>
<dbReference type="Proteomes" id="UP001550044">
    <property type="component" value="Unassembled WGS sequence"/>
</dbReference>
<reference evidence="1 2" key="1">
    <citation type="submission" date="2024-06" db="EMBL/GenBank/DDBJ databases">
        <title>The Natural Products Discovery Center: Release of the First 8490 Sequenced Strains for Exploring Actinobacteria Biosynthetic Diversity.</title>
        <authorList>
            <person name="Kalkreuter E."/>
            <person name="Kautsar S.A."/>
            <person name="Yang D."/>
            <person name="Bader C.D."/>
            <person name="Teijaro C.N."/>
            <person name="Fluegel L."/>
            <person name="Davis C.M."/>
            <person name="Simpson J.R."/>
            <person name="Lauterbach L."/>
            <person name="Steele A.D."/>
            <person name="Gui C."/>
            <person name="Meng S."/>
            <person name="Li G."/>
            <person name="Viehrig K."/>
            <person name="Ye F."/>
            <person name="Su P."/>
            <person name="Kiefer A.F."/>
            <person name="Nichols A."/>
            <person name="Cepeda A.J."/>
            <person name="Yan W."/>
            <person name="Fan B."/>
            <person name="Jiang Y."/>
            <person name="Adhikari A."/>
            <person name="Zheng C.-J."/>
            <person name="Schuster L."/>
            <person name="Cowan T.M."/>
            <person name="Smanski M.J."/>
            <person name="Chevrette M.G."/>
            <person name="De Carvalho L.P.S."/>
            <person name="Shen B."/>
        </authorList>
    </citation>
    <scope>NUCLEOTIDE SEQUENCE [LARGE SCALE GENOMIC DNA]</scope>
    <source>
        <strain evidence="1 2">NPDC005137</strain>
    </source>
</reference>
<organism evidence="1 2">
    <name type="scientific">Streptomyces sp. 900116325</name>
    <dbReference type="NCBI Taxonomy" id="3154295"/>
    <lineage>
        <taxon>Bacteria</taxon>
        <taxon>Bacillati</taxon>
        <taxon>Actinomycetota</taxon>
        <taxon>Actinomycetes</taxon>
        <taxon>Kitasatosporales</taxon>
        <taxon>Streptomycetaceae</taxon>
        <taxon>Streptomyces</taxon>
    </lineage>
</organism>
<dbReference type="RefSeq" id="WP_356710953.1">
    <property type="nucleotide sequence ID" value="NZ_JBEXIP010000020.1"/>
</dbReference>
<name>A0ABV2UFL1_9ACTN</name>
<evidence type="ECO:0008006" key="3">
    <source>
        <dbReference type="Google" id="ProtNLM"/>
    </source>
</evidence>
<evidence type="ECO:0000313" key="2">
    <source>
        <dbReference type="Proteomes" id="UP001550044"/>
    </source>
</evidence>
<dbReference type="EMBL" id="JBEXIP010000020">
    <property type="protein sequence ID" value="MET8435809.1"/>
    <property type="molecule type" value="Genomic_DNA"/>
</dbReference>
<comment type="caution">
    <text evidence="1">The sequence shown here is derived from an EMBL/GenBank/DDBJ whole genome shotgun (WGS) entry which is preliminary data.</text>
</comment>
<sequence>MVRRWVPALVLGGVWWWAVLRLLLEPERVGLVEGAVAAGGWGLSLLPVHVAASAGPTGTVGADGDTAGWFAVGIRRAGSAWRTAGVWGSAGVWLAAEAWRAAGVWGSAGVRLAAEAWRAAGVWGSAGARLAAEVWRTTRAWRRRRSGGGSGRS</sequence>
<accession>A0ABV2UFL1</accession>
<keyword evidence="2" id="KW-1185">Reference proteome</keyword>
<protein>
    <recommendedName>
        <fullName evidence="3">Integral membrane protein</fullName>
    </recommendedName>
</protein>
<evidence type="ECO:0000313" key="1">
    <source>
        <dbReference type="EMBL" id="MET8435809.1"/>
    </source>
</evidence>